<proteinExistence type="inferred from homology"/>
<feature type="domain" description="Yippee" evidence="5">
    <location>
        <begin position="65"/>
        <end position="162"/>
    </location>
</feature>
<dbReference type="GO" id="GO:0046872">
    <property type="term" value="F:metal ion binding"/>
    <property type="evidence" value="ECO:0007669"/>
    <property type="project" value="UniProtKB-KW"/>
</dbReference>
<evidence type="ECO:0000256" key="2">
    <source>
        <dbReference type="ARBA" id="ARBA00022723"/>
    </source>
</evidence>
<keyword evidence="3" id="KW-0862">Zinc</keyword>
<dbReference type="AlphaFoldDB" id="A0A426YB50"/>
<comment type="similarity">
    <text evidence="1 4">Belongs to the yippee family.</text>
</comment>
<accession>A0A426YB50</accession>
<evidence type="ECO:0000256" key="3">
    <source>
        <dbReference type="ARBA" id="ARBA00022833"/>
    </source>
</evidence>
<gene>
    <name evidence="6" type="ORF">B296_00040656</name>
</gene>
<dbReference type="InterPro" id="IPR039058">
    <property type="entry name" value="Yippee_fam"/>
</dbReference>
<evidence type="ECO:0000256" key="4">
    <source>
        <dbReference type="RuleBase" id="RU110713"/>
    </source>
</evidence>
<keyword evidence="2" id="KW-0479">Metal-binding</keyword>
<dbReference type="InterPro" id="IPR004910">
    <property type="entry name" value="Yippee/Mis18/Cereblon"/>
</dbReference>
<evidence type="ECO:0000313" key="7">
    <source>
        <dbReference type="Proteomes" id="UP000287651"/>
    </source>
</evidence>
<dbReference type="PROSITE" id="PS51792">
    <property type="entry name" value="YIPPEE"/>
    <property type="match status" value="1"/>
</dbReference>
<name>A0A426YB50_ENSVE</name>
<evidence type="ECO:0000256" key="1">
    <source>
        <dbReference type="ARBA" id="ARBA00005613"/>
    </source>
</evidence>
<dbReference type="InterPro" id="IPR034751">
    <property type="entry name" value="Yippee"/>
</dbReference>
<comment type="caution">
    <text evidence="6">The sequence shown here is derived from an EMBL/GenBank/DDBJ whole genome shotgun (WGS) entry which is preliminary data.</text>
</comment>
<evidence type="ECO:0000259" key="5">
    <source>
        <dbReference type="PROSITE" id="PS51792"/>
    </source>
</evidence>
<dbReference type="EMBL" id="AMZH03013627">
    <property type="protein sequence ID" value="RRT48937.1"/>
    <property type="molecule type" value="Genomic_DNA"/>
</dbReference>
<dbReference type="PANTHER" id="PTHR13848">
    <property type="entry name" value="PROTEIN YIPPEE-LIKE CG15309-RELATED"/>
    <property type="match status" value="1"/>
</dbReference>
<reference evidence="6 7" key="1">
    <citation type="journal article" date="2014" name="Agronomy (Basel)">
        <title>A Draft Genome Sequence for Ensete ventricosum, the Drought-Tolerant Tree Against Hunger.</title>
        <authorList>
            <person name="Harrison J."/>
            <person name="Moore K.A."/>
            <person name="Paszkiewicz K."/>
            <person name="Jones T."/>
            <person name="Grant M."/>
            <person name="Ambacheew D."/>
            <person name="Muzemil S."/>
            <person name="Studholme D.J."/>
        </authorList>
    </citation>
    <scope>NUCLEOTIDE SEQUENCE [LARGE SCALE GENOMIC DNA]</scope>
</reference>
<organism evidence="6 7">
    <name type="scientific">Ensete ventricosum</name>
    <name type="common">Abyssinian banana</name>
    <name type="synonym">Musa ensete</name>
    <dbReference type="NCBI Taxonomy" id="4639"/>
    <lineage>
        <taxon>Eukaryota</taxon>
        <taxon>Viridiplantae</taxon>
        <taxon>Streptophyta</taxon>
        <taxon>Embryophyta</taxon>
        <taxon>Tracheophyta</taxon>
        <taxon>Spermatophyta</taxon>
        <taxon>Magnoliopsida</taxon>
        <taxon>Liliopsida</taxon>
        <taxon>Zingiberales</taxon>
        <taxon>Musaceae</taxon>
        <taxon>Ensete</taxon>
    </lineage>
</organism>
<protein>
    <recommendedName>
        <fullName evidence="4">Protein yippee-like</fullName>
    </recommendedName>
</protein>
<dbReference type="Proteomes" id="UP000287651">
    <property type="component" value="Unassembled WGS sequence"/>
</dbReference>
<evidence type="ECO:0000313" key="6">
    <source>
        <dbReference type="EMBL" id="RRT48937.1"/>
    </source>
</evidence>
<sequence length="163" mass="18209">MSPLARGFALGRHPSCGDQILPWAEEKGGLDHLCESSVLGILLLSGLARRDGWAAAMEGSVGLPRVYSCSNCGNHVCLHDDIISKSFHGTHGRAFLFSHGRNIVMGPKQDRLLMTGIHTVADAYCRDCGEVLGWRYERAYEETQRYKEGKFVFEKIKIVKENW</sequence>
<dbReference type="Pfam" id="PF03226">
    <property type="entry name" value="Yippee-Mis18"/>
    <property type="match status" value="1"/>
</dbReference>